<name>A0A9X3YYZ1_9XANT</name>
<organism evidence="2 3">
    <name type="scientific">Xanthomonas hortorum pv. hederae</name>
    <dbReference type="NCBI Taxonomy" id="453603"/>
    <lineage>
        <taxon>Bacteria</taxon>
        <taxon>Pseudomonadati</taxon>
        <taxon>Pseudomonadota</taxon>
        <taxon>Gammaproteobacteria</taxon>
        <taxon>Lysobacterales</taxon>
        <taxon>Lysobacteraceae</taxon>
        <taxon>Xanthomonas</taxon>
    </lineage>
</organism>
<keyword evidence="1" id="KW-1133">Transmembrane helix</keyword>
<dbReference type="RefSeq" id="WP_104549153.1">
    <property type="nucleotide sequence ID" value="NZ_CP168173.1"/>
</dbReference>
<evidence type="ECO:0000313" key="3">
    <source>
        <dbReference type="Proteomes" id="UP001140230"/>
    </source>
</evidence>
<reference evidence="2" key="2">
    <citation type="submission" date="2022-08" db="EMBL/GenBank/DDBJ databases">
        <authorList>
            <person name="Iruegas-Bocardo F."/>
            <person name="Weisberg A.J."/>
            <person name="Riutta E.R."/>
            <person name="Kilday K."/>
            <person name="Bonkowski J.C."/>
            <person name="Creswell T."/>
            <person name="Daughtrey M.L."/>
            <person name="Rane K."/>
            <person name="Grunwald N.J."/>
            <person name="Chang J.H."/>
            <person name="Putnam M.L."/>
        </authorList>
    </citation>
    <scope>NUCLEOTIDE SEQUENCE</scope>
    <source>
        <strain evidence="2">22-338</strain>
    </source>
</reference>
<evidence type="ECO:0000313" key="2">
    <source>
        <dbReference type="EMBL" id="MDC8637164.1"/>
    </source>
</evidence>
<evidence type="ECO:0000256" key="1">
    <source>
        <dbReference type="SAM" id="Phobius"/>
    </source>
</evidence>
<keyword evidence="1" id="KW-0812">Transmembrane</keyword>
<dbReference type="Proteomes" id="UP001140230">
    <property type="component" value="Unassembled WGS sequence"/>
</dbReference>
<accession>A0A9X3YYZ1</accession>
<reference evidence="2" key="1">
    <citation type="journal article" date="2022" name="Phytopathology">
        <title>Whole genome sequencing-based tracing of a 2022 introduction and outbreak of Xanthomonas hortorum pv. pelargonii.</title>
        <authorList>
            <person name="Iruegas Bocardo F."/>
            <person name="Weisberg A.J."/>
            <person name="Riutta E.R."/>
            <person name="Kilday K.B."/>
            <person name="Bonkowski J.C."/>
            <person name="Creswell T.C."/>
            <person name="Daughtrey M."/>
            <person name="Rane K.K."/>
            <person name="Grunwald N.J."/>
            <person name="Chang J.H."/>
            <person name="Putnam M."/>
        </authorList>
    </citation>
    <scope>NUCLEOTIDE SEQUENCE</scope>
    <source>
        <strain evidence="2">22-338</strain>
    </source>
</reference>
<sequence>MKPALPPLLAHGLLTLAVVAIALFGYDRMFAQRAPRVGVIDLNAVYREKEAEFTRQVTQARSETERDDAMQEARTFAQRLPLALEGLSEKCRCVVLLSNAVVTPTAQAIDLTPELRRQLSARERQ</sequence>
<gene>
    <name evidence="2" type="ORF">NY667_04915</name>
</gene>
<proteinExistence type="predicted"/>
<feature type="transmembrane region" description="Helical" evidence="1">
    <location>
        <begin position="6"/>
        <end position="26"/>
    </location>
</feature>
<dbReference type="EMBL" id="JANWTP010000009">
    <property type="protein sequence ID" value="MDC8637164.1"/>
    <property type="molecule type" value="Genomic_DNA"/>
</dbReference>
<protein>
    <submittedName>
        <fullName evidence="2">TrbI F-type domain-containing protein</fullName>
    </submittedName>
</protein>
<keyword evidence="1" id="KW-0472">Membrane</keyword>
<comment type="caution">
    <text evidence="2">The sequence shown here is derived from an EMBL/GenBank/DDBJ whole genome shotgun (WGS) entry which is preliminary data.</text>
</comment>
<dbReference type="AlphaFoldDB" id="A0A9X3YYZ1"/>